<dbReference type="InterPro" id="IPR008930">
    <property type="entry name" value="Terpenoid_cyclase/PrenylTrfase"/>
</dbReference>
<dbReference type="GO" id="GO:0000287">
    <property type="term" value="F:magnesium ion binding"/>
    <property type="evidence" value="ECO:0007669"/>
    <property type="project" value="InterPro"/>
</dbReference>
<dbReference type="PANTHER" id="PTHR31225:SF228">
    <property type="entry name" value="ALPHA-TERPINEOL SYNTHASE, CHLOROPLASTIC"/>
    <property type="match status" value="1"/>
</dbReference>
<evidence type="ECO:0000313" key="6">
    <source>
        <dbReference type="Proteomes" id="UP000604825"/>
    </source>
</evidence>
<sequence length="485" mass="54041">MNMKLAAQCSRGCRPAVGPSAGAPPPVVMAGAVASPGKQMLLARQHPPGPGRHLPSLGLSWTSRAAGVVVASATATAATSSRQPKEEDRRASRNISGFQPSIWGDFFLTYSSPLASSSAQKAWMVHRAEQLKEEVAKLIAASSASSLYNRIHLIHVLERLCLDHLFEDEISDMLTQISNVDVSGCDLQTVAMWFYLLRKHGYKVSSDVFARFRDEQGSFAANNPRGLLNLYNAACLRTHGEIILDEAISFTTKCLKSIAPYMETSLASEIKRALEIPVPRSVRIYEAKTHIAEYGKETEANELIVDLVRAYNKEVKWREQGYVPATVEEHLQVSARSGACHLLSCTSFVGMGDAAAQEAFEWVCSVPKIVQALCIILRLSDDLKSYEREKMTSHVASTIESCMKEHQVPLEVARVKIQEMIDETWKDFNEEWLNMNNHQPTELLERIFNLTRTMVYMYQQDDAYTNCHVIKDTINSLFVEPVSIA</sequence>
<dbReference type="Proteomes" id="UP000604825">
    <property type="component" value="Unassembled WGS sequence"/>
</dbReference>
<protein>
    <submittedName>
        <fullName evidence="5">Uncharacterized protein</fullName>
    </submittedName>
</protein>
<dbReference type="InterPro" id="IPR005630">
    <property type="entry name" value="Terpene_synthase_metal-bd"/>
</dbReference>
<dbReference type="Pfam" id="PF01397">
    <property type="entry name" value="Terpene_synth"/>
    <property type="match status" value="1"/>
</dbReference>
<dbReference type="InterPro" id="IPR008949">
    <property type="entry name" value="Isoprenoid_synthase_dom_sf"/>
</dbReference>
<keyword evidence="1" id="KW-0479">Metal-binding</keyword>
<dbReference type="InterPro" id="IPR050148">
    <property type="entry name" value="Terpene_synthase-like"/>
</dbReference>
<evidence type="ECO:0000256" key="2">
    <source>
        <dbReference type="SAM" id="MobiDB-lite"/>
    </source>
</evidence>
<reference evidence="5" key="1">
    <citation type="submission" date="2020-10" db="EMBL/GenBank/DDBJ databases">
        <authorList>
            <person name="Han B."/>
            <person name="Lu T."/>
            <person name="Zhao Q."/>
            <person name="Huang X."/>
            <person name="Zhao Y."/>
        </authorList>
    </citation>
    <scope>NUCLEOTIDE SEQUENCE</scope>
</reference>
<proteinExistence type="predicted"/>
<name>A0A811S520_9POAL</name>
<gene>
    <name evidence="5" type="ORF">NCGR_LOCUS61461</name>
</gene>
<accession>A0A811S520</accession>
<dbReference type="PANTHER" id="PTHR31225">
    <property type="entry name" value="OS04G0344100 PROTEIN-RELATED"/>
    <property type="match status" value="1"/>
</dbReference>
<dbReference type="EMBL" id="CAJGYO010000018">
    <property type="protein sequence ID" value="CAD6337363.1"/>
    <property type="molecule type" value="Genomic_DNA"/>
</dbReference>
<dbReference type="OrthoDB" id="635298at2759"/>
<evidence type="ECO:0000313" key="5">
    <source>
        <dbReference type="EMBL" id="CAD6337363.1"/>
    </source>
</evidence>
<dbReference type="GO" id="GO:0010333">
    <property type="term" value="F:terpene synthase activity"/>
    <property type="evidence" value="ECO:0007669"/>
    <property type="project" value="InterPro"/>
</dbReference>
<organism evidence="5 6">
    <name type="scientific">Miscanthus lutarioriparius</name>
    <dbReference type="NCBI Taxonomy" id="422564"/>
    <lineage>
        <taxon>Eukaryota</taxon>
        <taxon>Viridiplantae</taxon>
        <taxon>Streptophyta</taxon>
        <taxon>Embryophyta</taxon>
        <taxon>Tracheophyta</taxon>
        <taxon>Spermatophyta</taxon>
        <taxon>Magnoliopsida</taxon>
        <taxon>Liliopsida</taxon>
        <taxon>Poales</taxon>
        <taxon>Poaceae</taxon>
        <taxon>PACMAD clade</taxon>
        <taxon>Panicoideae</taxon>
        <taxon>Andropogonodae</taxon>
        <taxon>Andropogoneae</taxon>
        <taxon>Saccharinae</taxon>
        <taxon>Miscanthus</taxon>
    </lineage>
</organism>
<dbReference type="InterPro" id="IPR001906">
    <property type="entry name" value="Terpene_synth_N"/>
</dbReference>
<dbReference type="SUPFAM" id="SSF48576">
    <property type="entry name" value="Terpenoid synthases"/>
    <property type="match status" value="1"/>
</dbReference>
<dbReference type="SUPFAM" id="SSF48239">
    <property type="entry name" value="Terpenoid cyclases/Protein prenyltransferases"/>
    <property type="match status" value="1"/>
</dbReference>
<dbReference type="GO" id="GO:0016114">
    <property type="term" value="P:terpenoid biosynthetic process"/>
    <property type="evidence" value="ECO:0007669"/>
    <property type="project" value="InterPro"/>
</dbReference>
<feature type="domain" description="Terpene synthase metal-binding" evidence="4">
    <location>
        <begin position="298"/>
        <end position="427"/>
    </location>
</feature>
<evidence type="ECO:0000259" key="4">
    <source>
        <dbReference type="Pfam" id="PF03936"/>
    </source>
</evidence>
<dbReference type="Pfam" id="PF03936">
    <property type="entry name" value="Terpene_synth_C"/>
    <property type="match status" value="1"/>
</dbReference>
<evidence type="ECO:0000256" key="1">
    <source>
        <dbReference type="ARBA" id="ARBA00022723"/>
    </source>
</evidence>
<comment type="caution">
    <text evidence="5">The sequence shown here is derived from an EMBL/GenBank/DDBJ whole genome shotgun (WGS) entry which is preliminary data.</text>
</comment>
<dbReference type="Gene3D" id="1.10.600.10">
    <property type="entry name" value="Farnesyl Diphosphate Synthase"/>
    <property type="match status" value="2"/>
</dbReference>
<feature type="region of interest" description="Disordered" evidence="2">
    <location>
        <begin position="74"/>
        <end position="93"/>
    </location>
</feature>
<feature type="domain" description="Terpene synthase N-terminal" evidence="3">
    <location>
        <begin position="102"/>
        <end position="274"/>
    </location>
</feature>
<dbReference type="AlphaFoldDB" id="A0A811S520"/>
<keyword evidence="6" id="KW-1185">Reference proteome</keyword>
<evidence type="ECO:0000259" key="3">
    <source>
        <dbReference type="Pfam" id="PF01397"/>
    </source>
</evidence>